<organism evidence="1 2">
    <name type="scientific">Candidatus Methylacidithermus pantelleriae</name>
    <dbReference type="NCBI Taxonomy" id="2744239"/>
    <lineage>
        <taxon>Bacteria</taxon>
        <taxon>Pseudomonadati</taxon>
        <taxon>Verrucomicrobiota</taxon>
        <taxon>Methylacidiphilae</taxon>
        <taxon>Methylacidiphilales</taxon>
        <taxon>Methylacidiphilaceae</taxon>
        <taxon>Candidatus Methylacidithermus</taxon>
    </lineage>
</organism>
<proteinExistence type="predicted"/>
<dbReference type="EMBL" id="CAJNOB010000008">
    <property type="protein sequence ID" value="CAF0694381.1"/>
    <property type="molecule type" value="Genomic_DNA"/>
</dbReference>
<dbReference type="AlphaFoldDB" id="A0A8J2BS67"/>
<evidence type="ECO:0000313" key="1">
    <source>
        <dbReference type="EMBL" id="CAF0694381.1"/>
    </source>
</evidence>
<sequence length="58" mass="6363">MRGGAFRVCGKGELWCEEFKSYLGVAFPDDGSRSVSLQFDTRTVENDPCCVGCRDLPG</sequence>
<reference evidence="1" key="1">
    <citation type="submission" date="2021-02" db="EMBL/GenBank/DDBJ databases">
        <authorList>
            <person name="Cremers G."/>
            <person name="Picone N."/>
        </authorList>
    </citation>
    <scope>NUCLEOTIDE SEQUENCE</scope>
    <source>
        <strain evidence="1">PQ17</strain>
    </source>
</reference>
<name>A0A8J2BS67_9BACT</name>
<gene>
    <name evidence="1" type="ORF">MPNT_160034</name>
</gene>
<evidence type="ECO:0000313" key="2">
    <source>
        <dbReference type="Proteomes" id="UP000663859"/>
    </source>
</evidence>
<keyword evidence="2" id="KW-1185">Reference proteome</keyword>
<comment type="caution">
    <text evidence="1">The sequence shown here is derived from an EMBL/GenBank/DDBJ whole genome shotgun (WGS) entry which is preliminary data.</text>
</comment>
<dbReference type="Proteomes" id="UP000663859">
    <property type="component" value="Unassembled WGS sequence"/>
</dbReference>
<protein>
    <submittedName>
        <fullName evidence="1">Uncharacterized protein</fullName>
    </submittedName>
</protein>
<accession>A0A8J2BS67</accession>